<dbReference type="EMBL" id="CAJJDN010000002">
    <property type="protein sequence ID" value="CAD8046979.1"/>
    <property type="molecule type" value="Genomic_DNA"/>
</dbReference>
<keyword evidence="2" id="KW-1185">Reference proteome</keyword>
<evidence type="ECO:0000313" key="1">
    <source>
        <dbReference type="EMBL" id="CAD8046979.1"/>
    </source>
</evidence>
<dbReference type="OrthoDB" id="293577at2759"/>
<dbReference type="AlphaFoldDB" id="A0A8S1K0H1"/>
<proteinExistence type="predicted"/>
<accession>A0A8S1K0H1</accession>
<gene>
    <name evidence="1" type="ORF">PSON_ATCC_30995.1.T0020162</name>
</gene>
<reference evidence="1" key="1">
    <citation type="submission" date="2021-01" db="EMBL/GenBank/DDBJ databases">
        <authorList>
            <consortium name="Genoscope - CEA"/>
            <person name="William W."/>
        </authorList>
    </citation>
    <scope>NUCLEOTIDE SEQUENCE</scope>
</reference>
<dbReference type="Proteomes" id="UP000692954">
    <property type="component" value="Unassembled WGS sequence"/>
</dbReference>
<comment type="caution">
    <text evidence="1">The sequence shown here is derived from an EMBL/GenBank/DDBJ whole genome shotgun (WGS) entry which is preliminary data.</text>
</comment>
<organism evidence="1 2">
    <name type="scientific">Paramecium sonneborni</name>
    <dbReference type="NCBI Taxonomy" id="65129"/>
    <lineage>
        <taxon>Eukaryota</taxon>
        <taxon>Sar</taxon>
        <taxon>Alveolata</taxon>
        <taxon>Ciliophora</taxon>
        <taxon>Intramacronucleata</taxon>
        <taxon>Oligohymenophorea</taxon>
        <taxon>Peniculida</taxon>
        <taxon>Parameciidae</taxon>
        <taxon>Paramecium</taxon>
    </lineage>
</organism>
<sequence length="606" mass="72055">MIINNNEQRGSINKSNTNLISPVRKSSSIFLTTSNQNIMSFKEISPKQQELNRVLKYNQNHTQTATSSIYSVECVTNYSKTRKRSNLGDMSSKLMQLDEEIIEVYSEFEKNYRSINQLEKLEPISYQTNQYFEVKRKSTNQLIQTQDGLIQSDLMHGDQNRIKINRFKFNYFRMKLRGRVSPIHVYFNVPERVQTSSLKIFLSTKAEFPTKFNAEYIIHSRFAKIYSEKNQHYFSEEYLFITLYSEVDFEFSINFSFGNSSTIKSPTKQLLEPSEQIQDTFPLTYKPQPKDKILGNLSVAHHQISHRLNKILSVQSERLQKQKMAKSMRQSLIEDKQLDKLSKLLVKDQIIQFREIEKQIMQKRAVVQFAQKNWIQIFGLFLITEYVYTCLQEQKRKQKVAAKGKLLVWALKTKALIDVKEYGISAKERTIFKCRVVINSFAIIIRSKTKQKAEFVITKFMDRILLFLTVLNKHQSTLNKVIFIQRKFRLLKTKKRQFRDKFWKLIKENIVDILYDLRRQKENQCFFEKQQVIIDVPTMNQVIDEYSKKQRVFWIEYIQHTYLEKDQKRKIHETALNLKEPKLYDLPNKNELGLLIEQYAKLKKLL</sequence>
<evidence type="ECO:0000313" key="2">
    <source>
        <dbReference type="Proteomes" id="UP000692954"/>
    </source>
</evidence>
<protein>
    <submittedName>
        <fullName evidence="1">Uncharacterized protein</fullName>
    </submittedName>
</protein>
<name>A0A8S1K0H1_9CILI</name>